<accession>A0A0S4LH28</accession>
<evidence type="ECO:0000313" key="2">
    <source>
        <dbReference type="EMBL" id="CUS35872.1"/>
    </source>
</evidence>
<dbReference type="Pfam" id="PF12733">
    <property type="entry name" value="Cadherin-like"/>
    <property type="match status" value="3"/>
</dbReference>
<feature type="domain" description="Cadherin-like beta-sandwich-like" evidence="1">
    <location>
        <begin position="208"/>
        <end position="295"/>
    </location>
</feature>
<dbReference type="STRING" id="1742972.COMA1_20492"/>
<feature type="domain" description="Cadherin-like beta-sandwich-like" evidence="1">
    <location>
        <begin position="107"/>
        <end position="196"/>
    </location>
</feature>
<organism evidence="2 3">
    <name type="scientific">Candidatus Nitrospira nitrosa</name>
    <dbReference type="NCBI Taxonomy" id="1742972"/>
    <lineage>
        <taxon>Bacteria</taxon>
        <taxon>Pseudomonadati</taxon>
        <taxon>Nitrospirota</taxon>
        <taxon>Nitrospiria</taxon>
        <taxon>Nitrospirales</taxon>
        <taxon>Nitrospiraceae</taxon>
        <taxon>Nitrospira</taxon>
    </lineage>
</organism>
<evidence type="ECO:0000313" key="3">
    <source>
        <dbReference type="Proteomes" id="UP000199032"/>
    </source>
</evidence>
<dbReference type="Proteomes" id="UP000199032">
    <property type="component" value="Unassembled WGS sequence"/>
</dbReference>
<sequence length="401" mass="41756">MLTTFNLKYSPCQLHLPLLAHPADPYTSRDRPIGNPFRKICISRVGSPGGWTQQSFQQGACRGSIMKHRFAFYTRYLALTLLAGTISFEISGCNDTGSIDPGPQLVSLSVSGASLQPPFAGDTTSYTVDLPSNQQDITISATKSAANDVLSGAIIAPAGQVTGQATIQAPGPGSTKDVSLTVTSSDGRAKIYTVTLRAITLSGDNSLKTLTISPGTLAPAFSAGTQDYTVNVASTVTEVTVVTTKSDPNAVISGDVPNEGRATLKLDGPGTTKIVSLIVTAPNGTSRTYTITIKRARPSSDDALAGLTVTPGSLSPDFASDILSYRVTVPNNVESVTISATKSDPNAVLSTPGSIVAAAGTPVGQISLPLQERRTEVELIVTAQNGVNTQAYAITVIRSRR</sequence>
<protein>
    <recommendedName>
        <fullName evidence="1">Cadherin-like beta-sandwich-like domain-containing protein</fullName>
    </recommendedName>
</protein>
<reference evidence="2 3" key="1">
    <citation type="submission" date="2015-10" db="EMBL/GenBank/DDBJ databases">
        <authorList>
            <person name="Gilbert D.G."/>
        </authorList>
    </citation>
    <scope>NUCLEOTIDE SEQUENCE [LARGE SCALE GENOMIC DNA]</scope>
    <source>
        <strain evidence="2">COMA1</strain>
    </source>
</reference>
<dbReference type="OrthoDB" id="9802993at2"/>
<dbReference type="EMBL" id="CZQA01000008">
    <property type="protein sequence ID" value="CUS35872.1"/>
    <property type="molecule type" value="Genomic_DNA"/>
</dbReference>
<dbReference type="InterPro" id="IPR025883">
    <property type="entry name" value="Cadherin-like_domain"/>
</dbReference>
<gene>
    <name evidence="2" type="ORF">COMA1_20492</name>
</gene>
<evidence type="ECO:0000259" key="1">
    <source>
        <dbReference type="Pfam" id="PF12733"/>
    </source>
</evidence>
<dbReference type="AlphaFoldDB" id="A0A0S4LH28"/>
<feature type="domain" description="Cadherin-like beta-sandwich-like" evidence="1">
    <location>
        <begin position="307"/>
        <end position="398"/>
    </location>
</feature>
<proteinExistence type="predicted"/>
<keyword evidence="3" id="KW-1185">Reference proteome</keyword>
<name>A0A0S4LH28_9BACT</name>